<dbReference type="Proteomes" id="UP001341245">
    <property type="component" value="Unassembled WGS sequence"/>
</dbReference>
<reference evidence="1 2" key="1">
    <citation type="submission" date="2023-11" db="EMBL/GenBank/DDBJ databases">
        <title>Draft genome sequence and annotation of the polyextremotolerant black yeast-like fungus Aureobasidium pullulans NRRL 62042.</title>
        <authorList>
            <person name="Dielentheis-Frenken M.R.E."/>
            <person name="Wibberg D."/>
            <person name="Blank L.M."/>
            <person name="Tiso T."/>
        </authorList>
    </citation>
    <scope>NUCLEOTIDE SEQUENCE [LARGE SCALE GENOMIC DNA]</scope>
    <source>
        <strain evidence="1 2">NRRL 62042</strain>
    </source>
</reference>
<name>A0ABR0TEF1_AURPU</name>
<evidence type="ECO:0008006" key="3">
    <source>
        <dbReference type="Google" id="ProtNLM"/>
    </source>
</evidence>
<keyword evidence="2" id="KW-1185">Reference proteome</keyword>
<accession>A0ABR0TEF1</accession>
<comment type="caution">
    <text evidence="1">The sequence shown here is derived from an EMBL/GenBank/DDBJ whole genome shotgun (WGS) entry which is preliminary data.</text>
</comment>
<sequence>MVHFPNEIWLEVAGYLKLPTDVCTRKHERASEDERVKQQTLLSSCLVSKQLRAVFQPQLYRNFVKYRRPAAKARLLEPDSEWQHRYYQQDERSFRAVRKRTRLEKFLTTVVQRPDLAAMVEQLRIGLCSDHIALPRYLQPLYEKIPPGEVISITLVDALRSFKGFGRLHNRFRRFWEEALRDGDEGAEAALLLTLLPNLLSLRLESDTGDINIFVQELYNTILDARPKSWTLATDQGVLRKHPINLQLSLQQPPEILPVLTSLDT</sequence>
<evidence type="ECO:0000313" key="2">
    <source>
        <dbReference type="Proteomes" id="UP001341245"/>
    </source>
</evidence>
<proteinExistence type="predicted"/>
<protein>
    <recommendedName>
        <fullName evidence="3">F-box domain-containing protein</fullName>
    </recommendedName>
</protein>
<dbReference type="EMBL" id="JASGXD010000011">
    <property type="protein sequence ID" value="KAK6002803.1"/>
    <property type="molecule type" value="Genomic_DNA"/>
</dbReference>
<organism evidence="1 2">
    <name type="scientific">Aureobasidium pullulans</name>
    <name type="common">Black yeast</name>
    <name type="synonym">Pullularia pullulans</name>
    <dbReference type="NCBI Taxonomy" id="5580"/>
    <lineage>
        <taxon>Eukaryota</taxon>
        <taxon>Fungi</taxon>
        <taxon>Dikarya</taxon>
        <taxon>Ascomycota</taxon>
        <taxon>Pezizomycotina</taxon>
        <taxon>Dothideomycetes</taxon>
        <taxon>Dothideomycetidae</taxon>
        <taxon>Dothideales</taxon>
        <taxon>Saccotheciaceae</taxon>
        <taxon>Aureobasidium</taxon>
    </lineage>
</organism>
<evidence type="ECO:0000313" key="1">
    <source>
        <dbReference type="EMBL" id="KAK6002803.1"/>
    </source>
</evidence>
<gene>
    <name evidence="1" type="ORF">QM012_001553</name>
</gene>